<dbReference type="Pfam" id="PF03323">
    <property type="entry name" value="GerA"/>
    <property type="match status" value="1"/>
</dbReference>
<sequence length="60" mass="6959">MDDITQRIKGIENDWVSDGGMVAQLIEDNPINIFPQFLTTERPDFLNFSHPRMIIISDRP</sequence>
<evidence type="ECO:0000313" key="3">
    <source>
        <dbReference type="Proteomes" id="UP000029734"/>
    </source>
</evidence>
<evidence type="ECO:0000256" key="1">
    <source>
        <dbReference type="ARBA" id="ARBA00023136"/>
    </source>
</evidence>
<accession>A0A098M789</accession>
<keyword evidence="1" id="KW-0472">Membrane</keyword>
<dbReference type="EMBL" id="JQCR01000003">
    <property type="protein sequence ID" value="KGE18395.1"/>
    <property type="molecule type" value="Genomic_DNA"/>
</dbReference>
<keyword evidence="3" id="KW-1185">Reference proteome</keyword>
<dbReference type="OrthoDB" id="1726708at2"/>
<dbReference type="GO" id="GO:0009847">
    <property type="term" value="P:spore germination"/>
    <property type="evidence" value="ECO:0007669"/>
    <property type="project" value="InterPro"/>
</dbReference>
<dbReference type="AlphaFoldDB" id="A0A098M789"/>
<comment type="caution">
    <text evidence="2">The sequence shown here is derived from an EMBL/GenBank/DDBJ whole genome shotgun (WGS) entry which is preliminary data.</text>
</comment>
<name>A0A098M789_9BACL</name>
<organism evidence="2 3">
    <name type="scientific">Paenibacillus wynnii</name>
    <dbReference type="NCBI Taxonomy" id="268407"/>
    <lineage>
        <taxon>Bacteria</taxon>
        <taxon>Bacillati</taxon>
        <taxon>Bacillota</taxon>
        <taxon>Bacilli</taxon>
        <taxon>Bacillales</taxon>
        <taxon>Paenibacillaceae</taxon>
        <taxon>Paenibacillus</taxon>
    </lineage>
</organism>
<protein>
    <submittedName>
        <fullName evidence="2">Uncharacterized protein</fullName>
    </submittedName>
</protein>
<dbReference type="InterPro" id="IPR004995">
    <property type="entry name" value="Spore_Ger"/>
</dbReference>
<reference evidence="2 3" key="2">
    <citation type="submission" date="2014-10" db="EMBL/GenBank/DDBJ databases">
        <title>Comparative genomics of the Paenibacillus odorifer group.</title>
        <authorList>
            <person name="Tsai Y.-C."/>
            <person name="Martin N."/>
            <person name="Korlach J."/>
            <person name="Wiedmann M."/>
        </authorList>
    </citation>
    <scope>NUCLEOTIDE SEQUENCE [LARGE SCALE GENOMIC DNA]</scope>
    <source>
        <strain evidence="2 3">DSM 18334</strain>
    </source>
</reference>
<reference evidence="2 3" key="1">
    <citation type="submission" date="2014-08" db="EMBL/GenBank/DDBJ databases">
        <authorList>
            <person name="den Bakker H.C."/>
        </authorList>
    </citation>
    <scope>NUCLEOTIDE SEQUENCE [LARGE SCALE GENOMIC DNA]</scope>
    <source>
        <strain evidence="2 3">DSM 18334</strain>
    </source>
</reference>
<gene>
    <name evidence="2" type="ORF">PWYN_28215</name>
</gene>
<evidence type="ECO:0000313" key="2">
    <source>
        <dbReference type="EMBL" id="KGE18395.1"/>
    </source>
</evidence>
<proteinExistence type="predicted"/>
<dbReference type="GO" id="GO:0016020">
    <property type="term" value="C:membrane"/>
    <property type="evidence" value="ECO:0007669"/>
    <property type="project" value="InterPro"/>
</dbReference>
<dbReference type="Proteomes" id="UP000029734">
    <property type="component" value="Unassembled WGS sequence"/>
</dbReference>